<dbReference type="Pfam" id="PF00240">
    <property type="entry name" value="ubiquitin"/>
    <property type="match status" value="1"/>
</dbReference>
<dbReference type="GO" id="GO:0016251">
    <property type="term" value="F:RNA polymerase II general transcription initiation factor activity"/>
    <property type="evidence" value="ECO:0007669"/>
    <property type="project" value="InterPro"/>
</dbReference>
<dbReference type="PANTHER" id="PTHR13900">
    <property type="entry name" value="TRANSCRIPTION INITIATION FACTOR TFIID"/>
    <property type="match status" value="1"/>
</dbReference>
<sequence length="1324" mass="149470">YDKKSENAVDYEDIQEQYEGPEVETGLDEDRGLSKDEYFYAEAALAGASSNLGAPILDEDNYDEEEEEPYEKNTESMEIPFEVQTMTEEQIHLMEAVNEDDNNEITTEAESTVINKGENYIAGNALPILCEQDGKVVLRFSKIFGAKETYRVGEKKRSQKYNILKDQVRGLENADVLEEDEELYLKGSYSRHNGGKSVNLIQQGYQEKTYDLMEDITHGNRKSICTSPWDEVDWQGAKHSSRWAQPMKDNVTADIFEGRFEPFLSPNFYSLDQQEWEAGILWDSPSAFKSSKLHEEDEALMELHDEEDIGISAEKVTNESECLESEVQTAIERNHSNYLLGCPIFVESFDQKASVEDKNSPTSRRVWHPQMLRLELLSKLDKTQDLVAEAQKVGEATFGEIIKKLKKVSLQNTDLLDGSWVDRIVWEDSKDVPIAKLIFNLQDDQMLFEIVDAKEGRHLRNHAAAMLISPTSKTGEPGELANQAASIARFNISNDKYYSIRKTSQQQQKSHTKKRAFHGYKIVHSLPAMRLQTMKPKLSNKDLANFHRPKALWYPHHNEVAAKEQGKLFAQGPMKIIVMSMGGKASKLHVDAAETLESVKGKAAKKLDFKPSEKIKFLYSGRELQEGMSLSQQDVRPNSILHLVRTKVHPWPKAQRLPGVNKPVRPPSAFKKKSELSVKDGHIFLMEYCEERPLLLGNTGMGGRLSTYYQKLTSSDQNAATLRNGSNCVGTVIQLEPTDKSPFLGDIKPGCSQSCLETNMYRAPVFPHKVALTDFLLVRSAKGKISLRRIDHLHVVGQQEPHIEVLSPGSKNVQNYMGNRLMVYIYREFRATEKPGSLPFVRADELAAQFPNYSESFLRKRLKHCADLQKGPTGEMLWFMKRSFRIPSEEELRRMVTPENVCAYESMQASLHHLKRLGINKLTMASGLASAMNQLPDEAIALAAASHIERELQITSWNLSYNFIASTMQGRECIERLEITGSGDPSGRGLGFSYIRVAPKPPISSALVKKKAAAARGGSAVTGTDADLRRLSMDAAREVLLKFNVDEDQIDKMTRWHRIAMVRKLSSEQAASGVKVDATTLNKFARGQRMSFLQLQQQAREKCQEIWDRQFQSLSAADNEDVESDIDANSDLDSFAGDLENLLDAEEGEDGEVGNSTAKKEKREIARGYGARRRSSQAQAEEEIEDEEAEAAELCRMLMDDDEAEEQKKKKAGTNLKEKRDQDTQESQRDLTLCYKDDNAKKIKRVFKRIIRTKKSDGTVTTREVLITDPKEVEEFFAKKNLSQKGKKASGNNAGSKGMVPKKKNIAIKDIKKDFKGTKQKDKP</sequence>
<evidence type="ECO:0000256" key="3">
    <source>
        <dbReference type="SAM" id="MobiDB-lite"/>
    </source>
</evidence>
<proteinExistence type="predicted"/>
<dbReference type="GO" id="GO:0005669">
    <property type="term" value="C:transcription factor TFIID complex"/>
    <property type="evidence" value="ECO:0007669"/>
    <property type="project" value="InterPro"/>
</dbReference>
<comment type="caution">
    <text evidence="5">The sequence shown here is derived from an EMBL/GenBank/DDBJ whole genome shotgun (WGS) entry which is preliminary data.</text>
</comment>
<keyword evidence="2" id="KW-0539">Nucleus</keyword>
<feature type="non-terminal residue" evidence="5">
    <location>
        <position position="1"/>
    </location>
</feature>
<feature type="region of interest" description="Disordered" evidence="3">
    <location>
        <begin position="1282"/>
        <end position="1324"/>
    </location>
</feature>
<dbReference type="Pfam" id="PF12157">
    <property type="entry name" value="DUF3591"/>
    <property type="match status" value="1"/>
</dbReference>
<dbReference type="CDD" id="cd17064">
    <property type="entry name" value="Ubl_TAFs_like"/>
    <property type="match status" value="1"/>
</dbReference>
<dbReference type="InterPro" id="IPR022591">
    <property type="entry name" value="TAF1_HAT_dom"/>
</dbReference>
<evidence type="ECO:0000256" key="1">
    <source>
        <dbReference type="ARBA" id="ARBA00004123"/>
    </source>
</evidence>
<dbReference type="InterPro" id="IPR029071">
    <property type="entry name" value="Ubiquitin-like_domsf"/>
</dbReference>
<protein>
    <recommendedName>
        <fullName evidence="4">Ubiquitin-like domain-containing protein</fullName>
    </recommendedName>
</protein>
<dbReference type="FunFam" id="3.10.20.90:FF:000223">
    <property type="entry name" value="Transcription initiation factor TFIID subunit 1"/>
    <property type="match status" value="1"/>
</dbReference>
<feature type="compositionally biased region" description="Acidic residues" evidence="3">
    <location>
        <begin position="1180"/>
        <end position="1191"/>
    </location>
</feature>
<evidence type="ECO:0000259" key="4">
    <source>
        <dbReference type="PROSITE" id="PS50053"/>
    </source>
</evidence>
<dbReference type="GO" id="GO:0004402">
    <property type="term" value="F:histone acetyltransferase activity"/>
    <property type="evidence" value="ECO:0007669"/>
    <property type="project" value="InterPro"/>
</dbReference>
<dbReference type="GO" id="GO:0051123">
    <property type="term" value="P:RNA polymerase II preinitiation complex assembly"/>
    <property type="evidence" value="ECO:0007669"/>
    <property type="project" value="TreeGrafter"/>
</dbReference>
<dbReference type="InterPro" id="IPR000626">
    <property type="entry name" value="Ubiquitin-like_dom"/>
</dbReference>
<evidence type="ECO:0000256" key="2">
    <source>
        <dbReference type="ARBA" id="ARBA00023242"/>
    </source>
</evidence>
<dbReference type="Gene3D" id="3.10.20.90">
    <property type="entry name" value="Phosphatidylinositol 3-kinase Catalytic Subunit, Chain A, domain 1"/>
    <property type="match status" value="1"/>
</dbReference>
<dbReference type="Proteomes" id="UP000824469">
    <property type="component" value="Unassembled WGS sequence"/>
</dbReference>
<dbReference type="GO" id="GO:0017025">
    <property type="term" value="F:TBP-class protein binding"/>
    <property type="evidence" value="ECO:0007669"/>
    <property type="project" value="InterPro"/>
</dbReference>
<dbReference type="SMART" id="SM00213">
    <property type="entry name" value="UBQ"/>
    <property type="match status" value="1"/>
</dbReference>
<feature type="region of interest" description="Disordered" evidence="3">
    <location>
        <begin position="1145"/>
        <end position="1229"/>
    </location>
</feature>
<feature type="domain" description="Ubiquitin-like" evidence="4">
    <location>
        <begin position="574"/>
        <end position="650"/>
    </location>
</feature>
<feature type="non-terminal residue" evidence="5">
    <location>
        <position position="1324"/>
    </location>
</feature>
<dbReference type="PANTHER" id="PTHR13900:SF0">
    <property type="entry name" value="TRANSCRIPTION INITIATION FACTOR TFIID SUBUNIT 1"/>
    <property type="match status" value="1"/>
</dbReference>
<keyword evidence="6" id="KW-1185">Reference proteome</keyword>
<feature type="compositionally biased region" description="Basic and acidic residues" evidence="3">
    <location>
        <begin position="1307"/>
        <end position="1324"/>
    </location>
</feature>
<accession>A0AA38GEI2</accession>
<reference evidence="5 6" key="1">
    <citation type="journal article" date="2021" name="Nat. Plants">
        <title>The Taxus genome provides insights into paclitaxel biosynthesis.</title>
        <authorList>
            <person name="Xiong X."/>
            <person name="Gou J."/>
            <person name="Liao Q."/>
            <person name="Li Y."/>
            <person name="Zhou Q."/>
            <person name="Bi G."/>
            <person name="Li C."/>
            <person name="Du R."/>
            <person name="Wang X."/>
            <person name="Sun T."/>
            <person name="Guo L."/>
            <person name="Liang H."/>
            <person name="Lu P."/>
            <person name="Wu Y."/>
            <person name="Zhang Z."/>
            <person name="Ro D.K."/>
            <person name="Shang Y."/>
            <person name="Huang S."/>
            <person name="Yan J."/>
        </authorList>
    </citation>
    <scope>NUCLEOTIDE SEQUENCE [LARGE SCALE GENOMIC DNA]</scope>
    <source>
        <strain evidence="5">Ta-2019</strain>
    </source>
</reference>
<dbReference type="EMBL" id="JAHRHJ020000003">
    <property type="protein sequence ID" value="KAH9321851.1"/>
    <property type="molecule type" value="Genomic_DNA"/>
</dbReference>
<gene>
    <name evidence="5" type="ORF">KI387_016490</name>
</gene>
<evidence type="ECO:0000313" key="5">
    <source>
        <dbReference type="EMBL" id="KAH9321851.1"/>
    </source>
</evidence>
<organism evidence="5 6">
    <name type="scientific">Taxus chinensis</name>
    <name type="common">Chinese yew</name>
    <name type="synonym">Taxus wallichiana var. chinensis</name>
    <dbReference type="NCBI Taxonomy" id="29808"/>
    <lineage>
        <taxon>Eukaryota</taxon>
        <taxon>Viridiplantae</taxon>
        <taxon>Streptophyta</taxon>
        <taxon>Embryophyta</taxon>
        <taxon>Tracheophyta</taxon>
        <taxon>Spermatophyta</taxon>
        <taxon>Pinopsida</taxon>
        <taxon>Pinidae</taxon>
        <taxon>Conifers II</taxon>
        <taxon>Cupressales</taxon>
        <taxon>Taxaceae</taxon>
        <taxon>Taxus</taxon>
    </lineage>
</organism>
<feature type="compositionally biased region" description="Basic and acidic residues" evidence="3">
    <location>
        <begin position="1216"/>
        <end position="1229"/>
    </location>
</feature>
<dbReference type="OMA" id="HEWENRI"/>
<name>A0AA38GEI2_TAXCH</name>
<comment type="subcellular location">
    <subcellularLocation>
        <location evidence="1">Nucleus</location>
    </subcellularLocation>
</comment>
<dbReference type="InterPro" id="IPR040240">
    <property type="entry name" value="TAF1"/>
</dbReference>
<evidence type="ECO:0000313" key="6">
    <source>
        <dbReference type="Proteomes" id="UP000824469"/>
    </source>
</evidence>
<dbReference type="SUPFAM" id="SSF54236">
    <property type="entry name" value="Ubiquitin-like"/>
    <property type="match status" value="1"/>
</dbReference>
<dbReference type="PROSITE" id="PS50053">
    <property type="entry name" value="UBIQUITIN_2"/>
    <property type="match status" value="1"/>
</dbReference>